<dbReference type="GO" id="GO:0006672">
    <property type="term" value="P:ceramide metabolic process"/>
    <property type="evidence" value="ECO:0007669"/>
    <property type="project" value="TreeGrafter"/>
</dbReference>
<evidence type="ECO:0000259" key="1">
    <source>
        <dbReference type="PROSITE" id="PS50146"/>
    </source>
</evidence>
<dbReference type="OrthoDB" id="3853857at2759"/>
<name>A0A5J4ZJ19_9ASTE</name>
<dbReference type="Proteomes" id="UP000325577">
    <property type="component" value="Linkage Group LG7"/>
</dbReference>
<dbReference type="Pfam" id="PF00781">
    <property type="entry name" value="DAGK_cat"/>
    <property type="match status" value="1"/>
</dbReference>
<dbReference type="GO" id="GO:0001729">
    <property type="term" value="F:ceramide kinase activity"/>
    <property type="evidence" value="ECO:0007669"/>
    <property type="project" value="TreeGrafter"/>
</dbReference>
<gene>
    <name evidence="2" type="ORF">F0562_015288</name>
</gene>
<dbReference type="InterPro" id="IPR001206">
    <property type="entry name" value="Diacylglycerol_kinase_cat_dom"/>
</dbReference>
<dbReference type="PANTHER" id="PTHR12358">
    <property type="entry name" value="SPHINGOSINE KINASE"/>
    <property type="match status" value="1"/>
</dbReference>
<dbReference type="PROSITE" id="PS50146">
    <property type="entry name" value="DAGK"/>
    <property type="match status" value="1"/>
</dbReference>
<keyword evidence="3" id="KW-1185">Reference proteome</keyword>
<dbReference type="InterPro" id="IPR050187">
    <property type="entry name" value="Lipid_Phosphate_FormReg"/>
</dbReference>
<feature type="domain" description="DAGKc" evidence="1">
    <location>
        <begin position="54"/>
        <end position="169"/>
    </location>
</feature>
<proteinExistence type="predicted"/>
<dbReference type="AlphaFoldDB" id="A0A5J4ZJ19"/>
<dbReference type="InterPro" id="IPR016064">
    <property type="entry name" value="NAD/diacylglycerol_kinase_sf"/>
</dbReference>
<protein>
    <recommendedName>
        <fullName evidence="1">DAGKc domain-containing protein</fullName>
    </recommendedName>
</protein>
<dbReference type="Gene3D" id="3.40.50.10330">
    <property type="entry name" value="Probable inorganic polyphosphate/atp-NAD kinase, domain 1"/>
    <property type="match status" value="1"/>
</dbReference>
<sequence length="169" mass="18720">MYRESNNLSFCDSFLEEFLRFFFLCGRCCQQNDGYAEEWEYFQEYFFEIDTPTVSSPLGLVFSNSDWTALHWSGRGRSIKVFHGMVEPIFKLAGFKMEAVKTTSAGHAKNLASNVDFSSCPDGIICVGGDGIVNEVLNGLLSGDNQKEAISIPIGIILASLDNSLVGLF</sequence>
<dbReference type="PANTHER" id="PTHR12358:SF111">
    <property type="entry name" value="CERAMIDE KINASE, ISOFORM A"/>
    <property type="match status" value="1"/>
</dbReference>
<evidence type="ECO:0000313" key="3">
    <source>
        <dbReference type="Proteomes" id="UP000325577"/>
    </source>
</evidence>
<dbReference type="SUPFAM" id="SSF111331">
    <property type="entry name" value="NAD kinase/diacylglycerol kinase-like"/>
    <property type="match status" value="1"/>
</dbReference>
<dbReference type="InterPro" id="IPR017438">
    <property type="entry name" value="ATP-NAD_kinase_N"/>
</dbReference>
<organism evidence="2 3">
    <name type="scientific">Nyssa sinensis</name>
    <dbReference type="NCBI Taxonomy" id="561372"/>
    <lineage>
        <taxon>Eukaryota</taxon>
        <taxon>Viridiplantae</taxon>
        <taxon>Streptophyta</taxon>
        <taxon>Embryophyta</taxon>
        <taxon>Tracheophyta</taxon>
        <taxon>Spermatophyta</taxon>
        <taxon>Magnoliopsida</taxon>
        <taxon>eudicotyledons</taxon>
        <taxon>Gunneridae</taxon>
        <taxon>Pentapetalae</taxon>
        <taxon>asterids</taxon>
        <taxon>Cornales</taxon>
        <taxon>Nyssaceae</taxon>
        <taxon>Nyssa</taxon>
    </lineage>
</organism>
<evidence type="ECO:0000313" key="2">
    <source>
        <dbReference type="EMBL" id="KAA8517814.1"/>
    </source>
</evidence>
<dbReference type="GO" id="GO:0016020">
    <property type="term" value="C:membrane"/>
    <property type="evidence" value="ECO:0007669"/>
    <property type="project" value="GOC"/>
</dbReference>
<dbReference type="EMBL" id="CM018050">
    <property type="protein sequence ID" value="KAA8517814.1"/>
    <property type="molecule type" value="Genomic_DNA"/>
</dbReference>
<accession>A0A5J4ZJ19</accession>
<reference evidence="2 3" key="1">
    <citation type="submission" date="2019-09" db="EMBL/GenBank/DDBJ databases">
        <title>A chromosome-level genome assembly of the Chinese tupelo Nyssa sinensis.</title>
        <authorList>
            <person name="Yang X."/>
            <person name="Kang M."/>
            <person name="Yang Y."/>
            <person name="Xiong H."/>
            <person name="Wang M."/>
            <person name="Zhang Z."/>
            <person name="Wang Z."/>
            <person name="Wu H."/>
            <person name="Ma T."/>
            <person name="Liu J."/>
            <person name="Xi Z."/>
        </authorList>
    </citation>
    <scope>NUCLEOTIDE SEQUENCE [LARGE SCALE GENOMIC DNA]</scope>
    <source>
        <strain evidence="2">J267</strain>
        <tissue evidence="2">Leaf</tissue>
    </source>
</reference>